<sequence length="261" mass="28318">MNVFIAHAQILRKEAPKERGRSGLMVLKVGKSKRSTEALIQSVNQIIVRIPSHLSDRAAKLEVDSYIEIFGHVGGIVRRAHHTGEQHLSAELVANNIQPAAPMIEGNIEKHLFNRFIAIGLLRGVKTPEREGPPSTAYLQIGPDRPDLGRSFQHTGVVGMAAFGRVVDRLVEYEAGTALHVEGRVTGLLRKIPKPGADGGFEESLEVGLVMDRVSPTAMVAERMMTPFDVAKPEAKSAPEEASEDAGAGDQEIADVAEEKR</sequence>
<dbReference type="Proteomes" id="UP000317288">
    <property type="component" value="Unassembled WGS sequence"/>
</dbReference>
<gene>
    <name evidence="2" type="ORF">FQP89_22575</name>
</gene>
<evidence type="ECO:0000313" key="2">
    <source>
        <dbReference type="EMBL" id="TVU87366.1"/>
    </source>
</evidence>
<protein>
    <submittedName>
        <fullName evidence="2">Uncharacterized protein</fullName>
    </submittedName>
</protein>
<organism evidence="2 3">
    <name type="scientific">Vreelandella titanicae</name>
    <dbReference type="NCBI Taxonomy" id="664683"/>
    <lineage>
        <taxon>Bacteria</taxon>
        <taxon>Pseudomonadati</taxon>
        <taxon>Pseudomonadota</taxon>
        <taxon>Gammaproteobacteria</taxon>
        <taxon>Oceanospirillales</taxon>
        <taxon>Halomonadaceae</taxon>
        <taxon>Vreelandella</taxon>
    </lineage>
</organism>
<evidence type="ECO:0000256" key="1">
    <source>
        <dbReference type="SAM" id="MobiDB-lite"/>
    </source>
</evidence>
<dbReference type="EMBL" id="VNFE01000010">
    <property type="protein sequence ID" value="TVU87366.1"/>
    <property type="molecule type" value="Genomic_DNA"/>
</dbReference>
<accession>A0A558J170</accession>
<name>A0A558J170_9GAMM</name>
<reference evidence="2 3" key="1">
    <citation type="submission" date="2019-07" db="EMBL/GenBank/DDBJ databases">
        <title>Diversity of Bacteria from Kongsfjorden, Arctic.</title>
        <authorList>
            <person name="Yu Y."/>
        </authorList>
    </citation>
    <scope>NUCLEOTIDE SEQUENCE [LARGE SCALE GENOMIC DNA]</scope>
    <source>
        <strain evidence="2 3">SM1922</strain>
    </source>
</reference>
<proteinExistence type="predicted"/>
<dbReference type="RefSeq" id="WP_008958349.1">
    <property type="nucleotide sequence ID" value="NZ_VNFE01000010.1"/>
</dbReference>
<feature type="region of interest" description="Disordered" evidence="1">
    <location>
        <begin position="231"/>
        <end position="261"/>
    </location>
</feature>
<evidence type="ECO:0000313" key="3">
    <source>
        <dbReference type="Proteomes" id="UP000317288"/>
    </source>
</evidence>
<comment type="caution">
    <text evidence="2">The sequence shown here is derived from an EMBL/GenBank/DDBJ whole genome shotgun (WGS) entry which is preliminary data.</text>
</comment>
<feature type="compositionally biased region" description="Acidic residues" evidence="1">
    <location>
        <begin position="252"/>
        <end position="261"/>
    </location>
</feature>
<dbReference type="AlphaFoldDB" id="A0A558J170"/>